<protein>
    <submittedName>
        <fullName evidence="1">Phage head closure protein</fullName>
    </submittedName>
</protein>
<dbReference type="KEGG" id="apol:K9D25_17180"/>
<dbReference type="InterPro" id="IPR038666">
    <property type="entry name" value="SSP1_head-tail_sf"/>
</dbReference>
<evidence type="ECO:0000313" key="2">
    <source>
        <dbReference type="EMBL" id="UOK70444.1"/>
    </source>
</evidence>
<accession>A0A9E6ZZN7</accession>
<dbReference type="EMBL" id="CP083239">
    <property type="protein sequence ID" value="UOK70270.1"/>
    <property type="molecule type" value="Genomic_DNA"/>
</dbReference>
<sequence>MRAGKLDRTITIERGTHVVDEFGTPVYSWTPLAAPMRAQVVEASTTEFFKSFGASSENVTVFRTRWIDGVTLADRVVAGGVTFDIKDIKEIGRRRGLELRCVAKGA</sequence>
<dbReference type="NCBIfam" id="TIGR01563">
    <property type="entry name" value="gp16_SPP1"/>
    <property type="match status" value="1"/>
</dbReference>
<dbReference type="RefSeq" id="WP_244376674.1">
    <property type="nucleotide sequence ID" value="NZ_CP083239.1"/>
</dbReference>
<organism evidence="1 3">
    <name type="scientific">Ancylobacter polymorphus</name>
    <dbReference type="NCBI Taxonomy" id="223390"/>
    <lineage>
        <taxon>Bacteria</taxon>
        <taxon>Pseudomonadati</taxon>
        <taxon>Pseudomonadota</taxon>
        <taxon>Alphaproteobacteria</taxon>
        <taxon>Hyphomicrobiales</taxon>
        <taxon>Xanthobacteraceae</taxon>
        <taxon>Ancylobacter</taxon>
    </lineage>
</organism>
<proteinExistence type="predicted"/>
<evidence type="ECO:0000313" key="3">
    <source>
        <dbReference type="Proteomes" id="UP000831684"/>
    </source>
</evidence>
<dbReference type="KEGG" id="apol:K9D25_16260"/>
<reference evidence="1" key="1">
    <citation type="submission" date="2021-09" db="EMBL/GenBank/DDBJ databases">
        <title>Network and meta-omics reveal the key degrader and cooperation patterns in an efficient 1,4-dioxane-degrading microbial community.</title>
        <authorList>
            <person name="Dai C."/>
        </authorList>
    </citation>
    <scope>NUCLEOTIDE SEQUENCE</scope>
    <source>
        <strain evidence="1">ZM13</strain>
    </source>
</reference>
<dbReference type="Proteomes" id="UP000831684">
    <property type="component" value="Chromosome"/>
</dbReference>
<dbReference type="EMBL" id="CP083239">
    <property type="protein sequence ID" value="UOK70444.1"/>
    <property type="molecule type" value="Genomic_DNA"/>
</dbReference>
<dbReference type="AlphaFoldDB" id="A0A9E6ZZN7"/>
<dbReference type="InterPro" id="IPR008767">
    <property type="entry name" value="Phage_SPP1_head-tail_adaptor"/>
</dbReference>
<name>A0A9E6ZZN7_9HYPH</name>
<gene>
    <name evidence="1" type="ORF">K9D25_16260</name>
    <name evidence="2" type="ORF">K9D25_17180</name>
</gene>
<dbReference type="Pfam" id="PF05521">
    <property type="entry name" value="Phage_HCP"/>
    <property type="match status" value="1"/>
</dbReference>
<dbReference type="Gene3D" id="2.40.10.270">
    <property type="entry name" value="Bacteriophage SPP1 head-tail adaptor protein"/>
    <property type="match status" value="1"/>
</dbReference>
<evidence type="ECO:0000313" key="1">
    <source>
        <dbReference type="EMBL" id="UOK70270.1"/>
    </source>
</evidence>